<name>A0A4Z1NWR6_9PEZI</name>
<sequence length="275" mass="30934">MPCSRDGTSPMAFAPLNSTDTGSAIVESQGVTLLVLRHMFTSRVSMICANKPHQLVFNSYSPRINSLQYSALALISIPVKIVTSKPAWIMERRDRPLTAPNPKIPYIATTEIQTPTKPIATARRTASKSRHPFPLHPSNKISARPLPPPNNQDNEKHRPNTTPPTPKRRFKCFTRHRDRDGRTDGLVLARRRASSTCNDILRRTAYTPSSSLDNASHAVEDLCGLEYIQQPWLECRERGYHIYKIPAKAVCLSDILINDMTGNNNHHDFHLMHAT</sequence>
<feature type="region of interest" description="Disordered" evidence="1">
    <location>
        <begin position="113"/>
        <end position="169"/>
    </location>
</feature>
<evidence type="ECO:0000313" key="2">
    <source>
        <dbReference type="EMBL" id="TID19552.1"/>
    </source>
</evidence>
<comment type="caution">
    <text evidence="2">The sequence shown here is derived from an EMBL/GenBank/DDBJ whole genome shotgun (WGS) entry which is preliminary data.</text>
</comment>
<reference evidence="2 3" key="1">
    <citation type="submission" date="2019-04" db="EMBL/GenBank/DDBJ databases">
        <title>High contiguity whole genome sequence and gene annotation resource for two Venturia nashicola isolates.</title>
        <authorList>
            <person name="Prokchorchik M."/>
            <person name="Won K."/>
            <person name="Lee Y."/>
            <person name="Choi E.D."/>
            <person name="Segonzac C."/>
            <person name="Sohn K.H."/>
        </authorList>
    </citation>
    <scope>NUCLEOTIDE SEQUENCE [LARGE SCALE GENOMIC DNA]</scope>
    <source>
        <strain evidence="2 3">PRI2</strain>
    </source>
</reference>
<dbReference type="Proteomes" id="UP000298493">
    <property type="component" value="Unassembled WGS sequence"/>
</dbReference>
<organism evidence="2 3">
    <name type="scientific">Venturia nashicola</name>
    <dbReference type="NCBI Taxonomy" id="86259"/>
    <lineage>
        <taxon>Eukaryota</taxon>
        <taxon>Fungi</taxon>
        <taxon>Dikarya</taxon>
        <taxon>Ascomycota</taxon>
        <taxon>Pezizomycotina</taxon>
        <taxon>Dothideomycetes</taxon>
        <taxon>Pleosporomycetidae</taxon>
        <taxon>Venturiales</taxon>
        <taxon>Venturiaceae</taxon>
        <taxon>Venturia</taxon>
    </lineage>
</organism>
<accession>A0A4Z1NWR6</accession>
<evidence type="ECO:0000256" key="1">
    <source>
        <dbReference type="SAM" id="MobiDB-lite"/>
    </source>
</evidence>
<dbReference type="AlphaFoldDB" id="A0A4Z1NWR6"/>
<protein>
    <submittedName>
        <fullName evidence="2">Uncharacterized protein</fullName>
    </submittedName>
</protein>
<evidence type="ECO:0000313" key="3">
    <source>
        <dbReference type="Proteomes" id="UP000298493"/>
    </source>
</evidence>
<dbReference type="EMBL" id="SNSC02000012">
    <property type="protein sequence ID" value="TID19552.1"/>
    <property type="molecule type" value="Genomic_DNA"/>
</dbReference>
<gene>
    <name evidence="2" type="ORF">E6O75_ATG06890</name>
</gene>
<proteinExistence type="predicted"/>
<keyword evidence="3" id="KW-1185">Reference proteome</keyword>